<accession>A0A8H7D991</accession>
<dbReference type="Proteomes" id="UP000620124">
    <property type="component" value="Unassembled WGS sequence"/>
</dbReference>
<sequence>MIFSSFPLVLTVATVVSGSVLSSYPVGLGRDLKDLLARQDQVRIPSNLTDAQLESSYAATCGATNSALGQSAIQADIQAATSNSLAISQTFQDILNKLTFIDSESLNPGAPPFAPRWKDIAQNWTNILWASRTTASNTAAYCTEFTTVIMPFVANLTGPIPADLSVQVLNEYSDMANDLADAAQATAQAFVTLNNSINAFTATFQTFALQQQASDQNMIEQLNGDIARLKVDIARYNTDLAVIAGAMGLTLFGTLGGIVAFPEFAPFIMLFGVLAIAGEATAFGILQNELNDARSQLSGDESKLASLQRELAAIAAANSTLHSIEASTQTMGQQLTGFSAIWGAVKSDCTSVGEYLKLANSPLSRRIPQIFWGTLNNVHCVYEGVAIGLEDYAIGITNSGLPPPTKRGLGGPREFRGQSTC</sequence>
<dbReference type="SUPFAM" id="SSF58100">
    <property type="entry name" value="Bacterial hemolysins"/>
    <property type="match status" value="1"/>
</dbReference>
<proteinExistence type="predicted"/>
<dbReference type="OrthoDB" id="3026155at2759"/>
<reference evidence="2" key="1">
    <citation type="submission" date="2020-05" db="EMBL/GenBank/DDBJ databases">
        <title>Mycena genomes resolve the evolution of fungal bioluminescence.</title>
        <authorList>
            <person name="Tsai I.J."/>
        </authorList>
    </citation>
    <scope>NUCLEOTIDE SEQUENCE</scope>
    <source>
        <strain evidence="2">CCC161011</strain>
    </source>
</reference>
<protein>
    <submittedName>
        <fullName evidence="2">Uncharacterized protein</fullName>
    </submittedName>
</protein>
<evidence type="ECO:0000256" key="1">
    <source>
        <dbReference type="SAM" id="Phobius"/>
    </source>
</evidence>
<keyword evidence="1" id="KW-0812">Transmembrane</keyword>
<dbReference type="Gene3D" id="1.20.1170.10">
    <property type="match status" value="1"/>
</dbReference>
<feature type="transmembrane region" description="Helical" evidence="1">
    <location>
        <begin position="6"/>
        <end position="28"/>
    </location>
</feature>
<evidence type="ECO:0000313" key="3">
    <source>
        <dbReference type="Proteomes" id="UP000620124"/>
    </source>
</evidence>
<name>A0A8H7D991_9AGAR</name>
<comment type="caution">
    <text evidence="2">The sequence shown here is derived from an EMBL/GenBank/DDBJ whole genome shotgun (WGS) entry which is preliminary data.</text>
</comment>
<organism evidence="2 3">
    <name type="scientific">Mycena venus</name>
    <dbReference type="NCBI Taxonomy" id="2733690"/>
    <lineage>
        <taxon>Eukaryota</taxon>
        <taxon>Fungi</taxon>
        <taxon>Dikarya</taxon>
        <taxon>Basidiomycota</taxon>
        <taxon>Agaricomycotina</taxon>
        <taxon>Agaricomycetes</taxon>
        <taxon>Agaricomycetidae</taxon>
        <taxon>Agaricales</taxon>
        <taxon>Marasmiineae</taxon>
        <taxon>Mycenaceae</taxon>
        <taxon>Mycena</taxon>
    </lineage>
</organism>
<evidence type="ECO:0000313" key="2">
    <source>
        <dbReference type="EMBL" id="KAF7366040.1"/>
    </source>
</evidence>
<gene>
    <name evidence="2" type="ORF">MVEN_00480200</name>
</gene>
<keyword evidence="1" id="KW-1133">Transmembrane helix</keyword>
<feature type="transmembrane region" description="Helical" evidence="1">
    <location>
        <begin position="240"/>
        <end position="261"/>
    </location>
</feature>
<keyword evidence="3" id="KW-1185">Reference proteome</keyword>
<feature type="transmembrane region" description="Helical" evidence="1">
    <location>
        <begin position="267"/>
        <end position="286"/>
    </location>
</feature>
<dbReference type="AlphaFoldDB" id="A0A8H7D991"/>
<keyword evidence="1" id="KW-0472">Membrane</keyword>
<dbReference type="EMBL" id="JACAZI010000003">
    <property type="protein sequence ID" value="KAF7366040.1"/>
    <property type="molecule type" value="Genomic_DNA"/>
</dbReference>